<dbReference type="PROSITE" id="PS51257">
    <property type="entry name" value="PROKAR_LIPOPROTEIN"/>
    <property type="match status" value="1"/>
</dbReference>
<dbReference type="SUPFAM" id="SSF50974">
    <property type="entry name" value="Nitrous oxide reductase, N-terminal domain"/>
    <property type="match status" value="1"/>
</dbReference>
<proteinExistence type="predicted"/>
<sequence length="350" mass="38186">MKLTKFLAGAFIGSILLSACSDDDDFTGEIDEPLGTYDNGILVLNEGGIGTVTYISEDLQTSEQAIYQAVNSGDDIGAYAQSIFFDDDLAYIISNGSNLITVVNRYTFELVGKVDSGLNVPRYGVVENGKAYVTNQADFSTNEDDYVAVINLQSLEVEQTVVIGNAVEFIEEEDGLLYIQNATYGTGNYISVFNPTTNQVENTLTTADQLNSFEIEDGIIYALSANSIQRYHINSLEMISAVDFSFGTQENPLSAANLDIEDDQIYFTVGTSVYRMGINAEEAPEEAVLTYNSNSAYGVMYGFEVEDNRIYIADGGDFGSDSFVEVYDLQGNLLNNITVGVGPNGFYFND</sequence>
<dbReference type="InterPro" id="IPR015943">
    <property type="entry name" value="WD40/YVTN_repeat-like_dom_sf"/>
</dbReference>
<dbReference type="Gene3D" id="2.130.10.10">
    <property type="entry name" value="YVTN repeat-like/Quinoprotein amine dehydrogenase"/>
    <property type="match status" value="1"/>
</dbReference>
<reference evidence="2" key="1">
    <citation type="journal article" date="2019" name="Int. J. Syst. Evol. Microbiol.">
        <title>The Global Catalogue of Microorganisms (GCM) 10K type strain sequencing project: providing services to taxonomists for standard genome sequencing and annotation.</title>
        <authorList>
            <consortium name="The Broad Institute Genomics Platform"/>
            <consortium name="The Broad Institute Genome Sequencing Center for Infectious Disease"/>
            <person name="Wu L."/>
            <person name="Ma J."/>
        </authorList>
    </citation>
    <scope>NUCLEOTIDE SEQUENCE [LARGE SCALE GENOMIC DNA]</scope>
    <source>
        <strain evidence="2">KCTC 12708</strain>
    </source>
</reference>
<dbReference type="Pfam" id="PF16819">
    <property type="entry name" value="DUF5074"/>
    <property type="match status" value="1"/>
</dbReference>
<accession>A0ABQ3BMC8</accession>
<keyword evidence="2" id="KW-1185">Reference proteome</keyword>
<dbReference type="PANTHER" id="PTHR47197:SF3">
    <property type="entry name" value="DIHYDRO-HEME D1 DEHYDROGENASE"/>
    <property type="match status" value="1"/>
</dbReference>
<evidence type="ECO:0008006" key="3">
    <source>
        <dbReference type="Google" id="ProtNLM"/>
    </source>
</evidence>
<protein>
    <recommendedName>
        <fullName evidence="3">Quinoprotein amine dehydrogenase</fullName>
    </recommendedName>
</protein>
<evidence type="ECO:0000313" key="1">
    <source>
        <dbReference type="EMBL" id="GGZ50724.1"/>
    </source>
</evidence>
<comment type="caution">
    <text evidence="1">The sequence shown here is derived from an EMBL/GenBank/DDBJ whole genome shotgun (WGS) entry which is preliminary data.</text>
</comment>
<dbReference type="Proteomes" id="UP000615593">
    <property type="component" value="Unassembled WGS sequence"/>
</dbReference>
<dbReference type="InterPro" id="IPR011045">
    <property type="entry name" value="N2O_reductase_N"/>
</dbReference>
<dbReference type="GeneID" id="94368723"/>
<organism evidence="1 2">
    <name type="scientific">Mesonia mobilis</name>
    <dbReference type="NCBI Taxonomy" id="369791"/>
    <lineage>
        <taxon>Bacteria</taxon>
        <taxon>Pseudomonadati</taxon>
        <taxon>Bacteroidota</taxon>
        <taxon>Flavobacteriia</taxon>
        <taxon>Flavobacteriales</taxon>
        <taxon>Flavobacteriaceae</taxon>
        <taxon>Mesonia</taxon>
    </lineage>
</organism>
<name>A0ABQ3BMC8_9FLAO</name>
<dbReference type="InterPro" id="IPR051200">
    <property type="entry name" value="Host-pathogen_enzymatic-act"/>
</dbReference>
<dbReference type="PANTHER" id="PTHR47197">
    <property type="entry name" value="PROTEIN NIRF"/>
    <property type="match status" value="1"/>
</dbReference>
<dbReference type="RefSeq" id="WP_027883769.1">
    <property type="nucleotide sequence ID" value="NZ_BMWY01000002.1"/>
</dbReference>
<dbReference type="EMBL" id="BMWY01000002">
    <property type="protein sequence ID" value="GGZ50724.1"/>
    <property type="molecule type" value="Genomic_DNA"/>
</dbReference>
<dbReference type="InterPro" id="IPR031815">
    <property type="entry name" value="DUF5074"/>
</dbReference>
<dbReference type="SUPFAM" id="SSF101898">
    <property type="entry name" value="NHL repeat"/>
    <property type="match status" value="1"/>
</dbReference>
<evidence type="ECO:0000313" key="2">
    <source>
        <dbReference type="Proteomes" id="UP000615593"/>
    </source>
</evidence>
<gene>
    <name evidence="1" type="ORF">GCM10008088_10570</name>
</gene>